<dbReference type="Gene3D" id="3.40.50.880">
    <property type="match status" value="1"/>
</dbReference>
<dbReference type="GO" id="GO:0005524">
    <property type="term" value="F:ATP binding"/>
    <property type="evidence" value="ECO:0007669"/>
    <property type="project" value="UniProtKB-KW"/>
</dbReference>
<reference evidence="12" key="1">
    <citation type="submission" date="2018-10" db="EMBL/GenBank/DDBJ databases">
        <title>Transcriptome assembly of Aceria tosichella (Wheat curl mite) Type 2.</title>
        <authorList>
            <person name="Scully E.D."/>
            <person name="Geib S.M."/>
            <person name="Palmer N.A."/>
            <person name="Gupta A.K."/>
            <person name="Sarath G."/>
            <person name="Tatineni S."/>
        </authorList>
    </citation>
    <scope>NUCLEOTIDE SEQUENCE</scope>
    <source>
        <strain evidence="12">LincolnNE</strain>
    </source>
</reference>
<dbReference type="InterPro" id="IPR017456">
    <property type="entry name" value="CTP_synthase_N"/>
</dbReference>
<dbReference type="Pfam" id="PF06418">
    <property type="entry name" value="CTP_synth_N"/>
    <property type="match status" value="1"/>
</dbReference>
<keyword evidence="4 9" id="KW-0547">Nucleotide-binding</keyword>
<sequence length="555" mass="62032">MKYILIAGGVISGIGKGVVTSSIGALLKSCNLKVTAIKIDPYLNIDAGTFSPTEHGEVFVLNDGCEVDLDLGNYERYLDTDLCQANNITTGKIYQQVIDRERRGDYLGKTVQIIPHVTDAIEQWILKTANMQRNGQVADVCLIELGGTLGDIEGMPYHKALCQLKRTAGPDNFCCCLVTPLVQMGHDSDLKSKPTQQSVEKLLSQGIGPDLIVCRSMVPMTQAIKDKIYDTCPVRKEDIFNLLNLDTIYRVPIELEKQGMVSAISEHLKVKLNCDTLSKWNHISDIAVNAELGITIALVGKYTSSNDCYTSVIKALEHACYDLGAKPTIRMIDSQALEENDAQAWMDLKTAQCLLVPGGFGIRGTQGKIQAINWARRNGMPFLGICLGFQLAVVEYAREVLNIENAHSAEFESDLAGACYEPLVIEMLEYKDPENKMGGTMRLGLRQTYFVTEDSILREKYGGDSIIQERHRHRYEINPDYIDRLERAGLRFVGKNDDLTRMEILELEKNLHPYFVGVQFHPEYLSRPFKPSPPFRGLIEAGLKRSRQTNGYSKH</sequence>
<dbReference type="InterPro" id="IPR017926">
    <property type="entry name" value="GATASE"/>
</dbReference>
<evidence type="ECO:0000256" key="5">
    <source>
        <dbReference type="ARBA" id="ARBA00022840"/>
    </source>
</evidence>
<gene>
    <name evidence="12" type="primary">CTPS2</name>
    <name evidence="12" type="ORF">g.9137</name>
</gene>
<evidence type="ECO:0000313" key="12">
    <source>
        <dbReference type="EMBL" id="MDE45175.1"/>
    </source>
</evidence>
<evidence type="ECO:0000256" key="8">
    <source>
        <dbReference type="ARBA" id="ARBA00047781"/>
    </source>
</evidence>
<evidence type="ECO:0000256" key="7">
    <source>
        <dbReference type="ARBA" id="ARBA00022975"/>
    </source>
</evidence>
<dbReference type="Pfam" id="PF00117">
    <property type="entry name" value="GATase"/>
    <property type="match status" value="1"/>
</dbReference>
<evidence type="ECO:0000256" key="4">
    <source>
        <dbReference type="ARBA" id="ARBA00022741"/>
    </source>
</evidence>
<comment type="catalytic activity">
    <reaction evidence="8 9">
        <text>UTP + L-glutamine + ATP + H2O = CTP + L-glutamate + ADP + phosphate + 2 H(+)</text>
        <dbReference type="Rhea" id="RHEA:26426"/>
        <dbReference type="ChEBI" id="CHEBI:15377"/>
        <dbReference type="ChEBI" id="CHEBI:15378"/>
        <dbReference type="ChEBI" id="CHEBI:29985"/>
        <dbReference type="ChEBI" id="CHEBI:30616"/>
        <dbReference type="ChEBI" id="CHEBI:37563"/>
        <dbReference type="ChEBI" id="CHEBI:43474"/>
        <dbReference type="ChEBI" id="CHEBI:46398"/>
        <dbReference type="ChEBI" id="CHEBI:58359"/>
        <dbReference type="ChEBI" id="CHEBI:456216"/>
        <dbReference type="EC" id="6.3.4.2"/>
    </reaction>
</comment>
<dbReference type="PROSITE" id="PS51273">
    <property type="entry name" value="GATASE_TYPE_1"/>
    <property type="match status" value="1"/>
</dbReference>
<protein>
    <recommendedName>
        <fullName evidence="9">CTP synthase</fullName>
        <ecNumber evidence="9">6.3.4.2</ecNumber>
    </recommendedName>
    <alternativeName>
        <fullName evidence="9">UTP--ammonia ligase</fullName>
    </alternativeName>
</protein>
<feature type="domain" description="CTP synthase N-terminal" evidence="11">
    <location>
        <begin position="2"/>
        <end position="269"/>
    </location>
</feature>
<comment type="pathway">
    <text evidence="1 9">Pyrimidine metabolism; CTP biosynthesis via de novo pathway; CTP from UDP: step 2/2.</text>
</comment>
<dbReference type="Gene3D" id="3.40.50.300">
    <property type="entry name" value="P-loop containing nucleotide triphosphate hydrolases"/>
    <property type="match status" value="1"/>
</dbReference>
<dbReference type="InterPro" id="IPR027417">
    <property type="entry name" value="P-loop_NTPase"/>
</dbReference>
<evidence type="ECO:0000256" key="2">
    <source>
        <dbReference type="ARBA" id="ARBA00007533"/>
    </source>
</evidence>
<dbReference type="EC" id="6.3.4.2" evidence="9"/>
<evidence type="ECO:0000256" key="1">
    <source>
        <dbReference type="ARBA" id="ARBA00005171"/>
    </source>
</evidence>
<dbReference type="SUPFAM" id="SSF52317">
    <property type="entry name" value="Class I glutamine amidotransferase-like"/>
    <property type="match status" value="1"/>
</dbReference>
<keyword evidence="3 9" id="KW-0436">Ligase</keyword>
<comment type="similarity">
    <text evidence="2 9">Belongs to the CTP synthase family.</text>
</comment>
<dbReference type="EMBL" id="GGYP01000404">
    <property type="protein sequence ID" value="MDE45175.1"/>
    <property type="molecule type" value="Transcribed_RNA"/>
</dbReference>
<dbReference type="NCBIfam" id="NF003792">
    <property type="entry name" value="PRK05380.1"/>
    <property type="match status" value="1"/>
</dbReference>
<dbReference type="GO" id="GO:0005737">
    <property type="term" value="C:cytoplasm"/>
    <property type="evidence" value="ECO:0007669"/>
    <property type="project" value="TreeGrafter"/>
</dbReference>
<dbReference type="AlphaFoldDB" id="A0A6G1S3V0"/>
<dbReference type="NCBIfam" id="TIGR00337">
    <property type="entry name" value="PyrG"/>
    <property type="match status" value="1"/>
</dbReference>
<dbReference type="GO" id="GO:0019856">
    <property type="term" value="P:pyrimidine nucleobase biosynthetic process"/>
    <property type="evidence" value="ECO:0007669"/>
    <property type="project" value="TreeGrafter"/>
</dbReference>
<dbReference type="CDD" id="cd03113">
    <property type="entry name" value="CTPS_N"/>
    <property type="match status" value="1"/>
</dbReference>
<keyword evidence="5 9" id="KW-0067">ATP-binding</keyword>
<dbReference type="UniPathway" id="UPA00159">
    <property type="reaction ID" value="UER00277"/>
</dbReference>
<dbReference type="GO" id="GO:0097268">
    <property type="term" value="C:cytoophidium"/>
    <property type="evidence" value="ECO:0007669"/>
    <property type="project" value="TreeGrafter"/>
</dbReference>
<dbReference type="FunFam" id="3.40.50.300:FF:000207">
    <property type="entry name" value="CTP synthase"/>
    <property type="match status" value="1"/>
</dbReference>
<accession>A0A6G1S3V0</accession>
<dbReference type="GO" id="GO:0042802">
    <property type="term" value="F:identical protein binding"/>
    <property type="evidence" value="ECO:0007669"/>
    <property type="project" value="TreeGrafter"/>
</dbReference>
<evidence type="ECO:0000259" key="11">
    <source>
        <dbReference type="Pfam" id="PF06418"/>
    </source>
</evidence>
<dbReference type="SUPFAM" id="SSF52540">
    <property type="entry name" value="P-loop containing nucleoside triphosphate hydrolases"/>
    <property type="match status" value="1"/>
</dbReference>
<dbReference type="PANTHER" id="PTHR11550">
    <property type="entry name" value="CTP SYNTHASE"/>
    <property type="match status" value="1"/>
</dbReference>
<organism evidence="12">
    <name type="scientific">Aceria tosichella</name>
    <name type="common">wheat curl mite</name>
    <dbReference type="NCBI Taxonomy" id="561515"/>
    <lineage>
        <taxon>Eukaryota</taxon>
        <taxon>Metazoa</taxon>
        <taxon>Ecdysozoa</taxon>
        <taxon>Arthropoda</taxon>
        <taxon>Chelicerata</taxon>
        <taxon>Arachnida</taxon>
        <taxon>Acari</taxon>
        <taxon>Acariformes</taxon>
        <taxon>Trombidiformes</taxon>
        <taxon>Prostigmata</taxon>
        <taxon>Eupodina</taxon>
        <taxon>Eriophyoidea</taxon>
        <taxon>Eriophyidae</taxon>
        <taxon>Eriophyinae</taxon>
        <taxon>Aceriini</taxon>
        <taxon>Aceria</taxon>
    </lineage>
</organism>
<dbReference type="GO" id="GO:0044210">
    <property type="term" value="P:'de novo' CTP biosynthetic process"/>
    <property type="evidence" value="ECO:0007669"/>
    <property type="project" value="UniProtKB-UniRule"/>
</dbReference>
<dbReference type="GO" id="GO:0003883">
    <property type="term" value="F:CTP synthase activity"/>
    <property type="evidence" value="ECO:0007669"/>
    <property type="project" value="UniProtKB-UniRule"/>
</dbReference>
<feature type="domain" description="Glutamine amidotransferase" evidence="10">
    <location>
        <begin position="307"/>
        <end position="540"/>
    </location>
</feature>
<dbReference type="CDD" id="cd01746">
    <property type="entry name" value="GATase1_CTP_Synthase"/>
    <property type="match status" value="1"/>
</dbReference>
<evidence type="ECO:0000256" key="6">
    <source>
        <dbReference type="ARBA" id="ARBA00022962"/>
    </source>
</evidence>
<dbReference type="InterPro" id="IPR033828">
    <property type="entry name" value="GATase1_CTP_Synthase"/>
</dbReference>
<evidence type="ECO:0000256" key="9">
    <source>
        <dbReference type="RuleBase" id="RU810713"/>
    </source>
</evidence>
<dbReference type="InterPro" id="IPR029062">
    <property type="entry name" value="Class_I_gatase-like"/>
</dbReference>
<comment type="function">
    <text evidence="9">Catalyzes the ATP-dependent amination of UTP to CTP with either L-glutamine or ammonia as the source of nitrogen.</text>
</comment>
<evidence type="ECO:0000256" key="3">
    <source>
        <dbReference type="ARBA" id="ARBA00022598"/>
    </source>
</evidence>
<keyword evidence="7 9" id="KW-0665">Pyrimidine biosynthesis</keyword>
<dbReference type="FunFam" id="3.40.50.880:FF:000002">
    <property type="entry name" value="CTP synthase"/>
    <property type="match status" value="1"/>
</dbReference>
<proteinExistence type="inferred from homology"/>
<name>A0A6G1S3V0_9ACAR</name>
<dbReference type="InterPro" id="IPR004468">
    <property type="entry name" value="CTP_synthase"/>
</dbReference>
<keyword evidence="6 9" id="KW-0315">Glutamine amidotransferase</keyword>
<evidence type="ECO:0000259" key="10">
    <source>
        <dbReference type="Pfam" id="PF00117"/>
    </source>
</evidence>
<dbReference type="PANTHER" id="PTHR11550:SF0">
    <property type="entry name" value="CTP SYNTHASE-RELATED"/>
    <property type="match status" value="1"/>
</dbReference>